<evidence type="ECO:0000313" key="3">
    <source>
        <dbReference type="Proteomes" id="UP000054596"/>
    </source>
</evidence>
<accession>A0A158DXN6</accession>
<feature type="compositionally biased region" description="Basic and acidic residues" evidence="1">
    <location>
        <begin position="41"/>
        <end position="62"/>
    </location>
</feature>
<organism evidence="2 3">
    <name type="scientific">Caballeronia glebae</name>
    <dbReference type="NCBI Taxonomy" id="1777143"/>
    <lineage>
        <taxon>Bacteria</taxon>
        <taxon>Pseudomonadati</taxon>
        <taxon>Pseudomonadota</taxon>
        <taxon>Betaproteobacteria</taxon>
        <taxon>Burkholderiales</taxon>
        <taxon>Burkholderiaceae</taxon>
        <taxon>Caballeronia</taxon>
    </lineage>
</organism>
<feature type="compositionally biased region" description="Gly residues" evidence="1">
    <location>
        <begin position="154"/>
        <end position="168"/>
    </location>
</feature>
<feature type="compositionally biased region" description="Basic residues" evidence="1">
    <location>
        <begin position="13"/>
        <end position="31"/>
    </location>
</feature>
<evidence type="ECO:0000313" key="2">
    <source>
        <dbReference type="EMBL" id="SAK99283.1"/>
    </source>
</evidence>
<dbReference type="AlphaFoldDB" id="A0A158DXN6"/>
<comment type="caution">
    <text evidence="2">The sequence shown here is derived from an EMBL/GenBank/DDBJ whole genome shotgun (WGS) entry which is preliminary data.</text>
</comment>
<evidence type="ECO:0000256" key="1">
    <source>
        <dbReference type="SAM" id="MobiDB-lite"/>
    </source>
</evidence>
<name>A0A158DXN6_9BURK</name>
<feature type="region of interest" description="Disordered" evidence="1">
    <location>
        <begin position="1"/>
        <end position="70"/>
    </location>
</feature>
<protein>
    <submittedName>
        <fullName evidence="2">Uncharacterized protein</fullName>
    </submittedName>
</protein>
<dbReference type="Proteomes" id="UP000054596">
    <property type="component" value="Unassembled WGS sequence"/>
</dbReference>
<sequence length="183" mass="19964">MVVSRSDPPVPRPARRARLRGRSVRRGKRLFGPRSDGGIPPRDRPADGDQHDRDRLASEGARDPVAIGRHSARRSAFLDDARLGARRADVQRLGAHVGLAFEQSLRRVARDVHARRRCRAGQDHRDRYALDLAGRPASDARSAADRRRQSEGAGSAGSGRGAGYGRSGKGARAVSAARTRRTR</sequence>
<keyword evidence="3" id="KW-1185">Reference proteome</keyword>
<proteinExistence type="predicted"/>
<feature type="region of interest" description="Disordered" evidence="1">
    <location>
        <begin position="128"/>
        <end position="183"/>
    </location>
</feature>
<gene>
    <name evidence="2" type="ORF">AWB82_07281</name>
</gene>
<dbReference type="EMBL" id="FCOJ02000173">
    <property type="protein sequence ID" value="SAK99283.1"/>
    <property type="molecule type" value="Genomic_DNA"/>
</dbReference>
<reference evidence="2" key="1">
    <citation type="submission" date="2016-01" db="EMBL/GenBank/DDBJ databases">
        <authorList>
            <person name="Peeters C."/>
        </authorList>
    </citation>
    <scope>NUCLEOTIDE SEQUENCE [LARGE SCALE GENOMIC DNA]</scope>
    <source>
        <strain evidence="2">LMG 29325</strain>
    </source>
</reference>